<dbReference type="Gramene" id="GBG88126">
    <property type="protein sequence ID" value="GBG88126"/>
    <property type="gene ID" value="CBR_g46615"/>
</dbReference>
<dbReference type="CDD" id="cd09917">
    <property type="entry name" value="F-box_SF"/>
    <property type="match status" value="1"/>
</dbReference>
<organism evidence="2 3">
    <name type="scientific">Chara braunii</name>
    <name type="common">Braun's stonewort</name>
    <dbReference type="NCBI Taxonomy" id="69332"/>
    <lineage>
        <taxon>Eukaryota</taxon>
        <taxon>Viridiplantae</taxon>
        <taxon>Streptophyta</taxon>
        <taxon>Charophyceae</taxon>
        <taxon>Charales</taxon>
        <taxon>Characeae</taxon>
        <taxon>Chara</taxon>
    </lineage>
</organism>
<dbReference type="InterPro" id="IPR036047">
    <property type="entry name" value="F-box-like_dom_sf"/>
</dbReference>
<dbReference type="InterPro" id="IPR032675">
    <property type="entry name" value="LRR_dom_sf"/>
</dbReference>
<reference evidence="2 3" key="1">
    <citation type="journal article" date="2018" name="Cell">
        <title>The Chara Genome: Secondary Complexity and Implications for Plant Terrestrialization.</title>
        <authorList>
            <person name="Nishiyama T."/>
            <person name="Sakayama H."/>
            <person name="Vries J.D."/>
            <person name="Buschmann H."/>
            <person name="Saint-Marcoux D."/>
            <person name="Ullrich K.K."/>
            <person name="Haas F.B."/>
            <person name="Vanderstraeten L."/>
            <person name="Becker D."/>
            <person name="Lang D."/>
            <person name="Vosolsobe S."/>
            <person name="Rombauts S."/>
            <person name="Wilhelmsson P.K.I."/>
            <person name="Janitza P."/>
            <person name="Kern R."/>
            <person name="Heyl A."/>
            <person name="Rumpler F."/>
            <person name="Villalobos L.I.A.C."/>
            <person name="Clay J.M."/>
            <person name="Skokan R."/>
            <person name="Toyoda A."/>
            <person name="Suzuki Y."/>
            <person name="Kagoshima H."/>
            <person name="Schijlen E."/>
            <person name="Tajeshwar N."/>
            <person name="Catarino B."/>
            <person name="Hetherington A.J."/>
            <person name="Saltykova A."/>
            <person name="Bonnot C."/>
            <person name="Breuninger H."/>
            <person name="Symeonidi A."/>
            <person name="Radhakrishnan G.V."/>
            <person name="Van Nieuwerburgh F."/>
            <person name="Deforce D."/>
            <person name="Chang C."/>
            <person name="Karol K.G."/>
            <person name="Hedrich R."/>
            <person name="Ulvskov P."/>
            <person name="Glockner G."/>
            <person name="Delwiche C.F."/>
            <person name="Petrasek J."/>
            <person name="Van de Peer Y."/>
            <person name="Friml J."/>
            <person name="Beilby M."/>
            <person name="Dolan L."/>
            <person name="Kohara Y."/>
            <person name="Sugano S."/>
            <person name="Fujiyama A."/>
            <person name="Delaux P.-M."/>
            <person name="Quint M."/>
            <person name="TheiBen G."/>
            <person name="Hagemann M."/>
            <person name="Harholt J."/>
            <person name="Dunand C."/>
            <person name="Zachgo S."/>
            <person name="Langdale J."/>
            <person name="Maumus F."/>
            <person name="Straeten D.V.D."/>
            <person name="Gould S.B."/>
            <person name="Rensing S.A."/>
        </authorList>
    </citation>
    <scope>NUCLEOTIDE SEQUENCE [LARGE SCALE GENOMIC DNA]</scope>
    <source>
        <strain evidence="2 3">S276</strain>
    </source>
</reference>
<sequence>MGGVRRSIARLCLTSGGKGCWPQRAVRRRRRLTTGSKNAVGADIINSLPDALILDILGCVGDAKTVLRCAAVCRRFRDLIDRVPILRFEMKRWEGSFQVDINKHVTAAILRTTYLKSLTICCEKYPGWGPEVVEAWLAHTSKFLEEFSFKDNVAEDNCNFNTGVADPKCFLHRLVSSVMDHCVKLRKLEVCCPYTFNCLHLSTSQLESLQSRKPFASLEHLAVSEVAFFGCEYFEPPFGAFPNLKVLHLDKITGVKMAFVGSKSLKVLRLGTGFRSSLDSVTIDAPSLERLELRFVRSLCLDKGTMPEVMELDHCLQCHFSAPSSSSSSSSSTCSLPSSTSTSSAYYYSSFNGHSNPWRAKRVPIALSISLVYQACSEEDKSLLFWKAEDLVALISHHRRLLSHLSLEVDSVPGPESRSDVMAVSEALINELPQLQTLEIRRMGMVTWLEKFVEVKRGFSRKNLRGLLYAPKLESVDLCAGYGTFYTIGVLEMFLSSCPRLRSVTVRLFVRRMTPKKFFVKWKKLQQRHLSVQFVLLERPGEVDWEMVLNLPPMPFHSDYEAKVEYKEKVRKQLETPGRWYRQTGRGVFIEERSVL</sequence>
<accession>A0A388M0Q0</accession>
<evidence type="ECO:0000313" key="2">
    <source>
        <dbReference type="EMBL" id="GBG88126.1"/>
    </source>
</evidence>
<comment type="caution">
    <text evidence="2">The sequence shown here is derived from an EMBL/GenBank/DDBJ whole genome shotgun (WGS) entry which is preliminary data.</text>
</comment>
<dbReference type="AlphaFoldDB" id="A0A388M0Q0"/>
<dbReference type="Gene3D" id="3.80.10.10">
    <property type="entry name" value="Ribonuclease Inhibitor"/>
    <property type="match status" value="1"/>
</dbReference>
<evidence type="ECO:0000259" key="1">
    <source>
        <dbReference type="SMART" id="SM00256"/>
    </source>
</evidence>
<dbReference type="OrthoDB" id="660108at2759"/>
<evidence type="ECO:0000313" key="3">
    <source>
        <dbReference type="Proteomes" id="UP000265515"/>
    </source>
</evidence>
<dbReference type="PANTHER" id="PTHR32212:SF234">
    <property type="entry name" value="F-BOX_LRR-REPEAT PROTEIN 13-LIKE"/>
    <property type="match status" value="1"/>
</dbReference>
<gene>
    <name evidence="2" type="ORF">CBR_g46615</name>
</gene>
<keyword evidence="3" id="KW-1185">Reference proteome</keyword>
<feature type="domain" description="F-box" evidence="1">
    <location>
        <begin position="48"/>
        <end position="89"/>
    </location>
</feature>
<dbReference type="SMART" id="SM00256">
    <property type="entry name" value="FBOX"/>
    <property type="match status" value="1"/>
</dbReference>
<name>A0A388M0Q0_CHABU</name>
<protein>
    <recommendedName>
        <fullName evidence="1">F-box domain-containing protein</fullName>
    </recommendedName>
</protein>
<dbReference type="EMBL" id="BFEA01000651">
    <property type="protein sequence ID" value="GBG88126.1"/>
    <property type="molecule type" value="Genomic_DNA"/>
</dbReference>
<dbReference type="Proteomes" id="UP000265515">
    <property type="component" value="Unassembled WGS sequence"/>
</dbReference>
<dbReference type="SUPFAM" id="SSF81383">
    <property type="entry name" value="F-box domain"/>
    <property type="match status" value="1"/>
</dbReference>
<proteinExistence type="predicted"/>
<dbReference type="SUPFAM" id="SSF52047">
    <property type="entry name" value="RNI-like"/>
    <property type="match status" value="1"/>
</dbReference>
<dbReference type="Pfam" id="PF12937">
    <property type="entry name" value="F-box-like"/>
    <property type="match status" value="1"/>
</dbReference>
<dbReference type="Gene3D" id="1.20.1280.50">
    <property type="match status" value="1"/>
</dbReference>
<dbReference type="PANTHER" id="PTHR32212">
    <property type="entry name" value="CYCLIN-LIKE F-BOX"/>
    <property type="match status" value="1"/>
</dbReference>
<dbReference type="InterPro" id="IPR001810">
    <property type="entry name" value="F-box_dom"/>
</dbReference>